<evidence type="ECO:0000256" key="1">
    <source>
        <dbReference type="ARBA" id="ARBA00022490"/>
    </source>
</evidence>
<keyword evidence="3" id="KW-0133">Cell shape</keyword>
<dbReference type="GO" id="GO:0009252">
    <property type="term" value="P:peptidoglycan biosynthetic process"/>
    <property type="evidence" value="ECO:0007669"/>
    <property type="project" value="UniProtKB-UniRule"/>
</dbReference>
<keyword evidence="3" id="KW-0961">Cell wall biogenesis/degradation</keyword>
<accession>A0A150WNE0</accession>
<dbReference type="HAMAP" id="MF_00088">
    <property type="entry name" value="KhpA"/>
    <property type="match status" value="1"/>
</dbReference>
<gene>
    <name evidence="3" type="primary">khpA</name>
    <name evidence="4" type="ORF">AZI86_01770</name>
</gene>
<comment type="caution">
    <text evidence="4">The sequence shown here is derived from an EMBL/GenBank/DDBJ whole genome shotgun (WGS) entry which is preliminary data.</text>
</comment>
<dbReference type="GO" id="GO:0003723">
    <property type="term" value="F:RNA binding"/>
    <property type="evidence" value="ECO:0007669"/>
    <property type="project" value="UniProtKB-UniRule"/>
</dbReference>
<dbReference type="PANTHER" id="PTHR34654">
    <property type="entry name" value="UPF0109 PROTEIN SCO5592"/>
    <property type="match status" value="1"/>
</dbReference>
<comment type="similarity">
    <text evidence="3">Belongs to the KhpA RNA-binding protein family.</text>
</comment>
<dbReference type="Proteomes" id="UP000075320">
    <property type="component" value="Unassembled WGS sequence"/>
</dbReference>
<dbReference type="OrthoDB" id="5311628at2"/>
<organism evidence="4 5">
    <name type="scientific">Bdellovibrio bacteriovorus</name>
    <dbReference type="NCBI Taxonomy" id="959"/>
    <lineage>
        <taxon>Bacteria</taxon>
        <taxon>Pseudomonadati</taxon>
        <taxon>Bdellovibrionota</taxon>
        <taxon>Bdellovibrionia</taxon>
        <taxon>Bdellovibrionales</taxon>
        <taxon>Pseudobdellovibrionaceae</taxon>
        <taxon>Bdellovibrio</taxon>
    </lineage>
</organism>
<dbReference type="PANTHER" id="PTHR34654:SF1">
    <property type="entry name" value="RNA-BINDING PROTEIN KHPA"/>
    <property type="match status" value="1"/>
</dbReference>
<dbReference type="AlphaFoldDB" id="A0A150WNE0"/>
<evidence type="ECO:0000256" key="2">
    <source>
        <dbReference type="ARBA" id="ARBA00022884"/>
    </source>
</evidence>
<sequence>MEDRKVEVIRKKSPPRNCSKQRKAEVSLEIRDLISLILKKILQHPDKLNVIIEEGPDTVVYDVDFDPSDFGRLVGSKGKHISALRVIVLTISATQGFRAIVRIKDEERFY</sequence>
<keyword evidence="1 3" id="KW-0963">Cytoplasm</keyword>
<dbReference type="EMBL" id="LUKE01000001">
    <property type="protein sequence ID" value="KYG65827.1"/>
    <property type="molecule type" value="Genomic_DNA"/>
</dbReference>
<keyword evidence="3" id="KW-0143">Chaperone</keyword>
<comment type="subcellular location">
    <subcellularLocation>
        <location evidence="3">Cytoplasm</location>
    </subcellularLocation>
</comment>
<dbReference type="Pfam" id="PF13083">
    <property type="entry name" value="KH_KhpA-B"/>
    <property type="match status" value="1"/>
</dbReference>
<reference evidence="4 5" key="1">
    <citation type="submission" date="2016-03" db="EMBL/GenBank/DDBJ databases">
        <authorList>
            <person name="Ploux O."/>
        </authorList>
    </citation>
    <scope>NUCLEOTIDE SEQUENCE [LARGE SCALE GENOMIC DNA]</scope>
    <source>
        <strain evidence="4 5">R0</strain>
    </source>
</reference>
<comment type="function">
    <text evidence="3">A probable RNA chaperone. Forms a complex with KhpB which binds to cellular RNA and controls its expression. Plays a role in peptidoglycan (PG) homeostasis and cell length regulation.</text>
</comment>
<evidence type="ECO:0000313" key="4">
    <source>
        <dbReference type="EMBL" id="KYG65827.1"/>
    </source>
</evidence>
<dbReference type="GO" id="GO:0071555">
    <property type="term" value="P:cell wall organization"/>
    <property type="evidence" value="ECO:0007669"/>
    <property type="project" value="UniProtKB-KW"/>
</dbReference>
<name>A0A150WNE0_BDEBC</name>
<dbReference type="CDD" id="cd22533">
    <property type="entry name" value="KH-II_YlqC-like"/>
    <property type="match status" value="1"/>
</dbReference>
<protein>
    <recommendedName>
        <fullName evidence="3">RNA-binding protein KhpA</fullName>
    </recommendedName>
    <alternativeName>
        <fullName evidence="3">KH-domain protein A</fullName>
    </alternativeName>
</protein>
<dbReference type="RefSeq" id="WP_061833370.1">
    <property type="nucleotide sequence ID" value="NZ_LUKE01000001.1"/>
</dbReference>
<proteinExistence type="inferred from homology"/>
<dbReference type="GO" id="GO:0008360">
    <property type="term" value="P:regulation of cell shape"/>
    <property type="evidence" value="ECO:0007669"/>
    <property type="project" value="UniProtKB-KW"/>
</dbReference>
<dbReference type="GO" id="GO:0005737">
    <property type="term" value="C:cytoplasm"/>
    <property type="evidence" value="ECO:0007669"/>
    <property type="project" value="UniProtKB-SubCell"/>
</dbReference>
<evidence type="ECO:0000313" key="5">
    <source>
        <dbReference type="Proteomes" id="UP000075320"/>
    </source>
</evidence>
<evidence type="ECO:0000256" key="3">
    <source>
        <dbReference type="HAMAP-Rule" id="MF_00088"/>
    </source>
</evidence>
<comment type="subunit">
    <text evidence="3">Forms a complex with KhpB.</text>
</comment>
<dbReference type="InterPro" id="IPR020627">
    <property type="entry name" value="KhpA"/>
</dbReference>
<keyword evidence="2 3" id="KW-0694">RNA-binding</keyword>
<keyword evidence="5" id="KW-1185">Reference proteome</keyword>